<reference evidence="7" key="2">
    <citation type="submission" date="2021-05" db="EMBL/GenBank/DDBJ databases">
        <authorList>
            <person name="Pain A."/>
        </authorList>
    </citation>
    <scope>NUCLEOTIDE SEQUENCE</scope>
    <source>
        <strain evidence="7">1802A</strain>
    </source>
</reference>
<dbReference type="InterPro" id="IPR036397">
    <property type="entry name" value="RNaseH_sf"/>
</dbReference>
<dbReference type="GO" id="GO:0003676">
    <property type="term" value="F:nucleic acid binding"/>
    <property type="evidence" value="ECO:0007669"/>
    <property type="project" value="InterPro"/>
</dbReference>
<proteinExistence type="inferred from homology"/>
<keyword evidence="3" id="KW-0540">Nuclease</keyword>
<dbReference type="SMART" id="SM00479">
    <property type="entry name" value="EXOIII"/>
    <property type="match status" value="1"/>
</dbReference>
<evidence type="ECO:0000256" key="5">
    <source>
        <dbReference type="ARBA" id="ARBA00023242"/>
    </source>
</evidence>
<keyword evidence="4" id="KW-0378">Hydrolase</keyword>
<dbReference type="InterPro" id="IPR047021">
    <property type="entry name" value="REXO1/3/4-like"/>
</dbReference>
<organism evidence="7 8">
    <name type="scientific">Babesia divergens</name>
    <dbReference type="NCBI Taxonomy" id="32595"/>
    <lineage>
        <taxon>Eukaryota</taxon>
        <taxon>Sar</taxon>
        <taxon>Alveolata</taxon>
        <taxon>Apicomplexa</taxon>
        <taxon>Aconoidasida</taxon>
        <taxon>Piroplasmida</taxon>
        <taxon>Babesiidae</taxon>
        <taxon>Babesia</taxon>
    </lineage>
</organism>
<name>A0AAD9LFB0_BABDI</name>
<keyword evidence="8" id="KW-1185">Reference proteome</keyword>
<keyword evidence="5" id="KW-0539">Nucleus</keyword>
<reference evidence="7" key="1">
    <citation type="journal article" date="2014" name="Nucleic Acids Res.">
        <title>The evolutionary dynamics of variant antigen genes in Babesia reveal a history of genomic innovation underlying host-parasite interaction.</title>
        <authorList>
            <person name="Jackson A.P."/>
            <person name="Otto T.D."/>
            <person name="Darby A."/>
            <person name="Ramaprasad A."/>
            <person name="Xia D."/>
            <person name="Echaide I.E."/>
            <person name="Farber M."/>
            <person name="Gahlot S."/>
            <person name="Gamble J."/>
            <person name="Gupta D."/>
            <person name="Gupta Y."/>
            <person name="Jackson L."/>
            <person name="Malandrin L."/>
            <person name="Malas T.B."/>
            <person name="Moussa E."/>
            <person name="Nair M."/>
            <person name="Reid A.J."/>
            <person name="Sanders M."/>
            <person name="Sharma J."/>
            <person name="Tracey A."/>
            <person name="Quail M.A."/>
            <person name="Weir W."/>
            <person name="Wastling J.M."/>
            <person name="Hall N."/>
            <person name="Willadsen P."/>
            <person name="Lingelbach K."/>
            <person name="Shiels B."/>
            <person name="Tait A."/>
            <person name="Berriman M."/>
            <person name="Allred D.R."/>
            <person name="Pain A."/>
        </authorList>
    </citation>
    <scope>NUCLEOTIDE SEQUENCE</scope>
    <source>
        <strain evidence="7">1802A</strain>
    </source>
</reference>
<feature type="domain" description="Exonuclease" evidence="6">
    <location>
        <begin position="261"/>
        <end position="393"/>
    </location>
</feature>
<comment type="subcellular location">
    <subcellularLocation>
        <location evidence="1">Nucleus</location>
    </subcellularLocation>
</comment>
<evidence type="ECO:0000256" key="4">
    <source>
        <dbReference type="ARBA" id="ARBA00022801"/>
    </source>
</evidence>
<accession>A0AAD9LFB0</accession>
<dbReference type="PANTHER" id="PTHR12801:SF115">
    <property type="entry name" value="FI18136P1-RELATED"/>
    <property type="match status" value="1"/>
</dbReference>
<dbReference type="SUPFAM" id="SSF53098">
    <property type="entry name" value="Ribonuclease H-like"/>
    <property type="match status" value="1"/>
</dbReference>
<dbReference type="GO" id="GO:0005634">
    <property type="term" value="C:nucleus"/>
    <property type="evidence" value="ECO:0007669"/>
    <property type="project" value="UniProtKB-SubCell"/>
</dbReference>
<dbReference type="InterPro" id="IPR012337">
    <property type="entry name" value="RNaseH-like_sf"/>
</dbReference>
<evidence type="ECO:0000313" key="7">
    <source>
        <dbReference type="EMBL" id="KAK1933427.1"/>
    </source>
</evidence>
<protein>
    <submittedName>
        <fullName evidence="7">Exonuclease family protein</fullName>
    </submittedName>
</protein>
<dbReference type="InterPro" id="IPR013520">
    <property type="entry name" value="Ribonucl_H"/>
</dbReference>
<comment type="caution">
    <text evidence="7">The sequence shown here is derived from an EMBL/GenBank/DDBJ whole genome shotgun (WGS) entry which is preliminary data.</text>
</comment>
<gene>
    <name evidence="7" type="ORF">X943_003607</name>
</gene>
<dbReference type="EMBL" id="JAHBMH010000073">
    <property type="protein sequence ID" value="KAK1933427.1"/>
    <property type="molecule type" value="Genomic_DNA"/>
</dbReference>
<keyword evidence="7" id="KW-0269">Exonuclease</keyword>
<evidence type="ECO:0000256" key="1">
    <source>
        <dbReference type="ARBA" id="ARBA00004123"/>
    </source>
</evidence>
<dbReference type="Gene3D" id="3.30.420.10">
    <property type="entry name" value="Ribonuclease H-like superfamily/Ribonuclease H"/>
    <property type="match status" value="1"/>
</dbReference>
<dbReference type="AlphaFoldDB" id="A0AAD9LFB0"/>
<comment type="similarity">
    <text evidence="2">Belongs to the REXO1/REXO3 family.</text>
</comment>
<evidence type="ECO:0000313" key="8">
    <source>
        <dbReference type="Proteomes" id="UP001195914"/>
    </source>
</evidence>
<evidence type="ECO:0000256" key="3">
    <source>
        <dbReference type="ARBA" id="ARBA00022722"/>
    </source>
</evidence>
<dbReference type="Proteomes" id="UP001195914">
    <property type="component" value="Unassembled WGS sequence"/>
</dbReference>
<evidence type="ECO:0000259" key="6">
    <source>
        <dbReference type="SMART" id="SM00479"/>
    </source>
</evidence>
<dbReference type="PANTHER" id="PTHR12801">
    <property type="entry name" value="RNA EXONUCLEASE REXO1 / RECO3 FAMILY MEMBER-RELATED"/>
    <property type="match status" value="1"/>
</dbReference>
<sequence length="644" mass="72149">MNTNAKEKEAFTLQPILRQRSAAIDWPQLQHFITWLICHPSRVKCPLELRQGRSRAHSNVIVAVPYLDSDYMMVDVEPLLSLLNSGTSGSLFRIKSPYVNVENGACNIMKKLLFMDGLEEVTSDEREHRCIANSLVCQDEMRYQGYPSTQDFGDLCESPSEITATLSSDTSKDVILDTLHSNLSANRCLCKSVEDLQGAFERYRKTAFTTALSIAPSADTADGKNNGATIPDDNEFRFTGELIEKYADYVDHLKSDQGFVKLLAMDCEMVSTSEGTELARITIVDPLFNVVVDSLVKPTNPITNYRTVYSGITAECLEDVTVSLADVKAFLARIIDSETILIGHSVNYDLSLHTVQTKMQLGLDLKRQHGHDSYSDSAVTMYLAVAGIIELNLFTKRDVNVLGRSAFRALTNSNDTFPNPRIYLFDQMIHHYDDVLDETIIGEHTDDDEASVQALVDRVRSNYGTNGPGVYILVLRDFQVNCIQSLFQETPNQKCLTKRLGQKTVSSFLMKLAGIIDRIATCLEDNDILILSNLIGNIAQANILWRTLNGSKVHKSNALMKLLWRVYKMAHGDEVDEASKADSSENVPECVSHLHMKSQQLTISLLRREYEVATRENGLNWAVFLSKQVSRKRPTCNIETQCAN</sequence>
<dbReference type="GO" id="GO:0004527">
    <property type="term" value="F:exonuclease activity"/>
    <property type="evidence" value="ECO:0007669"/>
    <property type="project" value="UniProtKB-KW"/>
</dbReference>
<evidence type="ECO:0000256" key="2">
    <source>
        <dbReference type="ARBA" id="ARBA00006357"/>
    </source>
</evidence>